<evidence type="ECO:0000256" key="1">
    <source>
        <dbReference type="ARBA" id="ARBA00022763"/>
    </source>
</evidence>
<dbReference type="InterPro" id="IPR014048">
    <property type="entry name" value="MethylDNA_cys_MeTrfase_DNA-bd"/>
</dbReference>
<feature type="domain" description="Ada DNA repair metal-binding" evidence="4">
    <location>
        <begin position="205"/>
        <end position="255"/>
    </location>
</feature>
<evidence type="ECO:0000313" key="6">
    <source>
        <dbReference type="Proteomes" id="UP000613974"/>
    </source>
</evidence>
<dbReference type="EMBL" id="BNEC01000005">
    <property type="protein sequence ID" value="GHI73057.1"/>
    <property type="molecule type" value="Genomic_DNA"/>
</dbReference>
<keyword evidence="2" id="KW-0010">Activator</keyword>
<evidence type="ECO:0008006" key="7">
    <source>
        <dbReference type="Google" id="ProtNLM"/>
    </source>
</evidence>
<dbReference type="RefSeq" id="WP_189738024.1">
    <property type="nucleotide sequence ID" value="NZ_BMRL01000006.1"/>
</dbReference>
<feature type="domain" description="Methylated-DNA-[protein]-cysteine S-methyltransferase DNA binding" evidence="3">
    <location>
        <begin position="114"/>
        <end position="193"/>
    </location>
</feature>
<evidence type="ECO:0000259" key="3">
    <source>
        <dbReference type="Pfam" id="PF01035"/>
    </source>
</evidence>
<dbReference type="InterPro" id="IPR036388">
    <property type="entry name" value="WH-like_DNA-bd_sf"/>
</dbReference>
<comment type="caution">
    <text evidence="5">The sequence shown here is derived from an EMBL/GenBank/DDBJ whole genome shotgun (WGS) entry which is preliminary data.</text>
</comment>
<dbReference type="SUPFAM" id="SSF57884">
    <property type="entry name" value="Ada DNA repair protein, N-terminal domain (N-Ada 10)"/>
    <property type="match status" value="1"/>
</dbReference>
<protein>
    <recommendedName>
        <fullName evidence="7">Cysteine methyltransferase</fullName>
    </recommendedName>
</protein>
<name>A0ABQ3SY72_9ACTN</name>
<dbReference type="Proteomes" id="UP000613974">
    <property type="component" value="Unassembled WGS sequence"/>
</dbReference>
<evidence type="ECO:0000259" key="4">
    <source>
        <dbReference type="Pfam" id="PF02805"/>
    </source>
</evidence>
<dbReference type="CDD" id="cd06445">
    <property type="entry name" value="ATase"/>
    <property type="match status" value="1"/>
</dbReference>
<sequence length="258" mass="28025">MRLPDELDTLREAAPAGFAARVLDRVGVPAHRYDCYVRADSPVGPLYVAHGRGAVTGAAATDWYADDRAFEDAYRARTRRSALSGVKPPPGLARALRGRDRTLRYEFGPLADEQRAVLLATRAVPFGQLRPAAWLAREAGLPGLAPETVLAAVRANPVPVLVPAHRLCTDDGLPADCGLPPDFERRLREWEGVDAERVERFVRAGARFLGSGTTRIFCYPTCAHARRITARHEVPFTSADEASAAGFRGCLSCRPAVV</sequence>
<organism evidence="5 6">
    <name type="scientific">Streptomyces nojiriensis</name>
    <dbReference type="NCBI Taxonomy" id="66374"/>
    <lineage>
        <taxon>Bacteria</taxon>
        <taxon>Bacillati</taxon>
        <taxon>Actinomycetota</taxon>
        <taxon>Actinomycetes</taxon>
        <taxon>Kitasatosporales</taxon>
        <taxon>Streptomycetaceae</taxon>
        <taxon>Streptomyces</taxon>
    </lineage>
</organism>
<keyword evidence="6" id="KW-1185">Reference proteome</keyword>
<dbReference type="InterPro" id="IPR035451">
    <property type="entry name" value="Ada-like_dom_sf"/>
</dbReference>
<evidence type="ECO:0000256" key="2">
    <source>
        <dbReference type="ARBA" id="ARBA00023159"/>
    </source>
</evidence>
<evidence type="ECO:0000313" key="5">
    <source>
        <dbReference type="EMBL" id="GHI73057.1"/>
    </source>
</evidence>
<dbReference type="InterPro" id="IPR004026">
    <property type="entry name" value="Ada_DNA_repair_Zn-bd"/>
</dbReference>
<reference evidence="6" key="1">
    <citation type="submission" date="2023-07" db="EMBL/GenBank/DDBJ databases">
        <title>Whole genome shotgun sequence of Streptomyces nojiriensis NBRC 13794.</title>
        <authorList>
            <person name="Komaki H."/>
            <person name="Tamura T."/>
        </authorList>
    </citation>
    <scope>NUCLEOTIDE SEQUENCE [LARGE SCALE GENOMIC DNA]</scope>
    <source>
        <strain evidence="6">NBRC 13794</strain>
    </source>
</reference>
<dbReference type="InterPro" id="IPR036217">
    <property type="entry name" value="MethylDNA_cys_MeTrfase_DNAb"/>
</dbReference>
<proteinExistence type="predicted"/>
<keyword evidence="1" id="KW-0227">DNA damage</keyword>
<gene>
    <name evidence="5" type="ORF">Snoj_69750</name>
</gene>
<accession>A0ABQ3SY72</accession>
<dbReference type="GeneID" id="95591303"/>
<dbReference type="Pfam" id="PF02805">
    <property type="entry name" value="Ada_Zn_binding"/>
    <property type="match status" value="1"/>
</dbReference>
<dbReference type="SUPFAM" id="SSF46767">
    <property type="entry name" value="Methylated DNA-protein cysteine methyltransferase, C-terminal domain"/>
    <property type="match status" value="1"/>
</dbReference>
<dbReference type="Pfam" id="PF01035">
    <property type="entry name" value="DNA_binding_1"/>
    <property type="match status" value="1"/>
</dbReference>
<dbReference type="Gene3D" id="1.10.10.10">
    <property type="entry name" value="Winged helix-like DNA-binding domain superfamily/Winged helix DNA-binding domain"/>
    <property type="match status" value="1"/>
</dbReference>
<dbReference type="Gene3D" id="3.40.10.10">
    <property type="entry name" value="DNA Methylphosphotriester Repair Domain"/>
    <property type="match status" value="1"/>
</dbReference>